<dbReference type="EMBL" id="CP116805">
    <property type="protein sequence ID" value="WCL53466.1"/>
    <property type="molecule type" value="Genomic_DNA"/>
</dbReference>
<dbReference type="SUPFAM" id="SSF55961">
    <property type="entry name" value="Bet v1-like"/>
    <property type="match status" value="1"/>
</dbReference>
<evidence type="ECO:0000313" key="2">
    <source>
        <dbReference type="Proteomes" id="UP001217500"/>
    </source>
</evidence>
<name>A0AAE9XQX4_9PROT</name>
<proteinExistence type="predicted"/>
<dbReference type="CDD" id="cd07821">
    <property type="entry name" value="PYR_PYL_RCAR_like"/>
    <property type="match status" value="1"/>
</dbReference>
<evidence type="ECO:0000313" key="1">
    <source>
        <dbReference type="EMBL" id="WCL53466.1"/>
    </source>
</evidence>
<dbReference type="KEGG" id="gso:PH603_13045"/>
<dbReference type="AlphaFoldDB" id="A0AAE9XQX4"/>
<keyword evidence="2" id="KW-1185">Reference proteome</keyword>
<dbReference type="Gene3D" id="3.30.530.20">
    <property type="match status" value="1"/>
</dbReference>
<accession>A0AAE9XQX4</accession>
<sequence>MKKGTLQIQETIFMDAPAHKVWDVLLDAPQLVHWMPAVNEVLEWDQSGEKIGSERKCRATLAGRSGTINERVVAHLPGVSIHYAVIDDTFGMSKMFNNYSFELSTQNSHGSTVVTSRTYYDSKNIFVAIMNKLCMQKKFKKVISSMLIGLKSHAEKQK</sequence>
<organism evidence="1 2">
    <name type="scientific">Gimibacter soli</name>
    <dbReference type="NCBI Taxonomy" id="3024400"/>
    <lineage>
        <taxon>Bacteria</taxon>
        <taxon>Pseudomonadati</taxon>
        <taxon>Pseudomonadota</taxon>
        <taxon>Alphaproteobacteria</taxon>
        <taxon>Kordiimonadales</taxon>
        <taxon>Temperatibacteraceae</taxon>
        <taxon>Gimibacter</taxon>
    </lineage>
</organism>
<gene>
    <name evidence="1" type="ORF">PH603_13045</name>
</gene>
<reference evidence="1" key="1">
    <citation type="submission" date="2023-01" db="EMBL/GenBank/DDBJ databases">
        <title>The genome sequence of Kordiimonadaceae bacterium 6D33.</title>
        <authorList>
            <person name="Liu Y."/>
        </authorList>
    </citation>
    <scope>NUCLEOTIDE SEQUENCE</scope>
    <source>
        <strain evidence="1">6D33</strain>
    </source>
</reference>
<dbReference type="InterPro" id="IPR019587">
    <property type="entry name" value="Polyketide_cyclase/dehydratase"/>
</dbReference>
<protein>
    <submittedName>
        <fullName evidence="1">SRPBCC family protein</fullName>
    </submittedName>
</protein>
<dbReference type="InterPro" id="IPR023393">
    <property type="entry name" value="START-like_dom_sf"/>
</dbReference>
<dbReference type="Pfam" id="PF10604">
    <property type="entry name" value="Polyketide_cyc2"/>
    <property type="match status" value="1"/>
</dbReference>
<dbReference type="Proteomes" id="UP001217500">
    <property type="component" value="Chromosome"/>
</dbReference>
<dbReference type="RefSeq" id="WP_289502978.1">
    <property type="nucleotide sequence ID" value="NZ_CP116805.1"/>
</dbReference>